<accession>A0A0F9ZQP5</accession>
<dbReference type="EMBL" id="JOKZ01000143">
    <property type="protein sequence ID" value="KKP02612.1"/>
    <property type="molecule type" value="Genomic_DNA"/>
</dbReference>
<dbReference type="InterPro" id="IPR002347">
    <property type="entry name" value="SDR_fam"/>
</dbReference>
<proteinExistence type="predicted"/>
<gene>
    <name evidence="2" type="ORF">THAR02_05300</name>
</gene>
<evidence type="ECO:0000313" key="2">
    <source>
        <dbReference type="EMBL" id="KKP02612.1"/>
    </source>
</evidence>
<dbReference type="SUPFAM" id="SSF51735">
    <property type="entry name" value="NAD(P)-binding Rossmann-fold domains"/>
    <property type="match status" value="1"/>
</dbReference>
<dbReference type="Pfam" id="PF00106">
    <property type="entry name" value="adh_short"/>
    <property type="match status" value="1"/>
</dbReference>
<dbReference type="AlphaFoldDB" id="A0A0F9ZQP5"/>
<dbReference type="InterPro" id="IPR036291">
    <property type="entry name" value="NAD(P)-bd_dom_sf"/>
</dbReference>
<keyword evidence="1" id="KW-0560">Oxidoreductase</keyword>
<dbReference type="GO" id="GO:0016491">
    <property type="term" value="F:oxidoreductase activity"/>
    <property type="evidence" value="ECO:0007669"/>
    <property type="project" value="UniProtKB-KW"/>
</dbReference>
<dbReference type="PANTHER" id="PTHR43157:SF31">
    <property type="entry name" value="PHOSPHATIDYLINOSITOL-GLYCAN BIOSYNTHESIS CLASS F PROTEIN"/>
    <property type="match status" value="1"/>
</dbReference>
<evidence type="ECO:0000313" key="3">
    <source>
        <dbReference type="Proteomes" id="UP000034112"/>
    </source>
</evidence>
<comment type="caution">
    <text evidence="2">The sequence shown here is derived from an EMBL/GenBank/DDBJ whole genome shotgun (WGS) entry which is preliminary data.</text>
</comment>
<dbReference type="Gene3D" id="3.40.50.720">
    <property type="entry name" value="NAD(P)-binding Rossmann-like Domain"/>
    <property type="match status" value="1"/>
</dbReference>
<organism evidence="2 3">
    <name type="scientific">Trichoderma harzianum</name>
    <name type="common">Hypocrea lixii</name>
    <dbReference type="NCBI Taxonomy" id="5544"/>
    <lineage>
        <taxon>Eukaryota</taxon>
        <taxon>Fungi</taxon>
        <taxon>Dikarya</taxon>
        <taxon>Ascomycota</taxon>
        <taxon>Pezizomycotina</taxon>
        <taxon>Sordariomycetes</taxon>
        <taxon>Hypocreomycetidae</taxon>
        <taxon>Hypocreales</taxon>
        <taxon>Hypocreaceae</taxon>
        <taxon>Trichoderma</taxon>
    </lineage>
</organism>
<protein>
    <submittedName>
        <fullName evidence="2">Short-chain dehydrogenase</fullName>
    </submittedName>
</protein>
<name>A0A0F9ZQP5_TRIHA</name>
<dbReference type="PANTHER" id="PTHR43157">
    <property type="entry name" value="PHOSPHATIDYLINOSITOL-GLYCAN BIOSYNTHESIS CLASS F PROTEIN-RELATED"/>
    <property type="match status" value="1"/>
</dbReference>
<dbReference type="OrthoDB" id="542013at2759"/>
<dbReference type="PRINTS" id="PR00081">
    <property type="entry name" value="GDHRDH"/>
</dbReference>
<evidence type="ECO:0000256" key="1">
    <source>
        <dbReference type="ARBA" id="ARBA00023002"/>
    </source>
</evidence>
<dbReference type="OMA" id="KWITNAS"/>
<dbReference type="Proteomes" id="UP000034112">
    <property type="component" value="Unassembled WGS sequence"/>
</dbReference>
<reference evidence="3" key="1">
    <citation type="journal article" date="2015" name="Genome Announc.">
        <title>Draft whole-genome sequence of the biocontrol agent Trichoderma harzianum T6776.</title>
        <authorList>
            <person name="Baroncelli R."/>
            <person name="Piaggeschi G."/>
            <person name="Fiorini L."/>
            <person name="Bertolini E."/>
            <person name="Zapparata A."/>
            <person name="Pe M.E."/>
            <person name="Sarrocco S."/>
            <person name="Vannacci G."/>
        </authorList>
    </citation>
    <scope>NUCLEOTIDE SEQUENCE [LARGE SCALE GENOMIC DNA]</scope>
    <source>
        <strain evidence="3">T6776</strain>
    </source>
</reference>
<sequence>MPDPDFPSKCMADFFSNQRKDLPIALDTESVKDKTYIVTGATRGLGYEAAKRLVQLEAAKVIIGVRNAERGDFTKTTIEKEAGRKDVIEVWALDLASYDSVKAFGKRLETVDRIDALVLNAGVSHAEWQVKEDSEAHMTVNFISNLLLTFEALPILQASASKHDIKPRIVVVGSMGGFLPFESVRRFPKTGILEDLNDKAKWKPLFDNRYNVSKLFEHFAVREMASLKPVSETGIIVNLVDPGLCKTEFIHEQSAFTRFKAWCAKLIMGRSPEMGSRTLIHGIAADEESHGKYLTACEIREEHIPEWVTNEAGQVLQKQIWAELLEKLEKIQPGVVTAVIHE</sequence>